<name>A0A3M8PY22_9GAMM</name>
<evidence type="ECO:0000313" key="1">
    <source>
        <dbReference type="EMBL" id="RNF48696.1"/>
    </source>
</evidence>
<dbReference type="AlphaFoldDB" id="A0A3M8PY22"/>
<sequence>MIIPLNQALVNTSENYVFLNKNNELNSTLVQSTSIFRAVFCANSHRYFRLIVNIIIDSLALDSSDQDIQSASS</sequence>
<protein>
    <submittedName>
        <fullName evidence="1">Uncharacterized protein</fullName>
    </submittedName>
</protein>
<accession>A0A3M8PY22</accession>
<keyword evidence="2" id="KW-1185">Reference proteome</keyword>
<comment type="caution">
    <text evidence="1">The sequence shown here is derived from an EMBL/GenBank/DDBJ whole genome shotgun (WGS) entry which is preliminary data.</text>
</comment>
<gene>
    <name evidence="1" type="ORF">EBI00_14410</name>
</gene>
<reference evidence="1 2" key="1">
    <citation type="journal article" date="2012" name="Int. J. Syst. Evol. Microbiol.">
        <title>Marinomonas hwangdonensis sp. nov., isolated from seawater.</title>
        <authorList>
            <person name="Jung Y.T."/>
            <person name="Oh T.K."/>
            <person name="Yoon J.H."/>
        </authorList>
    </citation>
    <scope>NUCLEOTIDE SEQUENCE [LARGE SCALE GENOMIC DNA]</scope>
    <source>
        <strain evidence="1 2">HDW-15</strain>
    </source>
</reference>
<evidence type="ECO:0000313" key="2">
    <source>
        <dbReference type="Proteomes" id="UP000280507"/>
    </source>
</evidence>
<dbReference type="Proteomes" id="UP000280507">
    <property type="component" value="Unassembled WGS sequence"/>
</dbReference>
<dbReference type="EMBL" id="RIZG01000011">
    <property type="protein sequence ID" value="RNF48696.1"/>
    <property type="molecule type" value="Genomic_DNA"/>
</dbReference>
<proteinExistence type="predicted"/>
<organism evidence="1 2">
    <name type="scientific">Marinomonas hwangdonensis</name>
    <dbReference type="NCBI Taxonomy" id="1053647"/>
    <lineage>
        <taxon>Bacteria</taxon>
        <taxon>Pseudomonadati</taxon>
        <taxon>Pseudomonadota</taxon>
        <taxon>Gammaproteobacteria</taxon>
        <taxon>Oceanospirillales</taxon>
        <taxon>Oceanospirillaceae</taxon>
        <taxon>Marinomonas</taxon>
    </lineage>
</organism>